<dbReference type="Proteomes" id="UP000049983">
    <property type="component" value="Unassembled WGS sequence"/>
</dbReference>
<name>A0A0M6Z4T9_9HYPH</name>
<dbReference type="Pfam" id="PF11927">
    <property type="entry name" value="HODM_asu-like"/>
    <property type="match status" value="1"/>
</dbReference>
<organism evidence="1 2">
    <name type="scientific">Roseibium album</name>
    <dbReference type="NCBI Taxonomy" id="311410"/>
    <lineage>
        <taxon>Bacteria</taxon>
        <taxon>Pseudomonadati</taxon>
        <taxon>Pseudomonadota</taxon>
        <taxon>Alphaproteobacteria</taxon>
        <taxon>Hyphomicrobiales</taxon>
        <taxon>Stappiaceae</taxon>
        <taxon>Roseibium</taxon>
    </lineage>
</organism>
<dbReference type="RefSeq" id="WP_055113972.1">
    <property type="nucleotide sequence ID" value="NZ_CANKXR010000008.1"/>
</dbReference>
<proteinExistence type="predicted"/>
<dbReference type="AlphaFoldDB" id="A0A0M6Z4T9"/>
<dbReference type="OrthoDB" id="5242510at2"/>
<evidence type="ECO:0000313" key="2">
    <source>
        <dbReference type="Proteomes" id="UP000049983"/>
    </source>
</evidence>
<sequence>MRPPASAPFRHRPYDGTTQPFTVGLRPVAEASWLEPDALLCAHLEEKERLFAANLPAVFRAEDNTAAAQGEVFELVVENLRRFHEATHSFNSGNVHLTSTARRIALGEAQDLLTASKLVQEDLVIMRPGPEGYRMVAASLCFPSSWRLSEKFGLSMTGIHEGVPGFNQSRMGQVVARLFENLKPGQLLCRFNWSIYPDGELHHPQPERIAFKVSANSFARLFLRVERQTLRRLPRSGDILFTIKIHHDPLAVLSRQEDRTLIASSLRKQLLALDNDQLTYKGLVAARDEIAMQLEQV</sequence>
<evidence type="ECO:0000313" key="1">
    <source>
        <dbReference type="EMBL" id="CTQ71716.1"/>
    </source>
</evidence>
<dbReference type="EMBL" id="CXWC01000010">
    <property type="protein sequence ID" value="CTQ71716.1"/>
    <property type="molecule type" value="Genomic_DNA"/>
</dbReference>
<reference evidence="2" key="1">
    <citation type="submission" date="2015-07" db="EMBL/GenBank/DDBJ databases">
        <authorList>
            <person name="Rodrigo-Torres Lidia"/>
            <person name="Arahal R.David."/>
        </authorList>
    </citation>
    <scope>NUCLEOTIDE SEQUENCE [LARGE SCALE GENOMIC DNA]</scope>
    <source>
        <strain evidence="2">CECT 5096</strain>
    </source>
</reference>
<protein>
    <recommendedName>
        <fullName evidence="3">DUF3445 domain-containing protein</fullName>
    </recommendedName>
</protein>
<accession>A0A0M6Z4T9</accession>
<dbReference type="STRING" id="311410.LA5095_01765"/>
<keyword evidence="2" id="KW-1185">Reference proteome</keyword>
<gene>
    <name evidence="1" type="ORF">LA5096_03019</name>
</gene>
<evidence type="ECO:0008006" key="3">
    <source>
        <dbReference type="Google" id="ProtNLM"/>
    </source>
</evidence>
<dbReference type="InterPro" id="IPR021848">
    <property type="entry name" value="HODM_asu-like"/>
</dbReference>